<dbReference type="Proteomes" id="UP001431235">
    <property type="component" value="Unassembled WGS sequence"/>
</dbReference>
<name>A0ABT0SIY8_9GAMM</name>
<accession>A0ABT0SIY8</accession>
<sequence length="182" mass="20281">MTDTDADPIALTRHWLEKAVIGLNLCPFAKAVYIKQQVRFVLSDATTPEALLEQLAEELLRLRDTPADQVDTTLIVHPRVLDDFLDYNDFLGSAEAAVEALDLQGILQVASFHPRYQFAGTAPDDVSNYTNRAPYPILHLLREDSVERAVAAFPDPDVIVERNIATLDRLGVEGWNRLLAGE</sequence>
<reference evidence="1 2" key="1">
    <citation type="submission" date="2021-08" db="EMBL/GenBank/DDBJ databases">
        <title>Novel members of of the genus Stenotrophomonas from differernt environment.</title>
        <authorList>
            <person name="Deng Y."/>
        </authorList>
    </citation>
    <scope>NUCLEOTIDE SEQUENCE [LARGE SCALE GENOMIC DNA]</scope>
    <source>
        <strain evidence="1 2">CPCC 101365</strain>
    </source>
</reference>
<keyword evidence="2" id="KW-1185">Reference proteome</keyword>
<dbReference type="RefSeq" id="WP_250064684.1">
    <property type="nucleotide sequence ID" value="NZ_JAIKTS010000004.1"/>
</dbReference>
<evidence type="ECO:0000313" key="1">
    <source>
        <dbReference type="EMBL" id="MCL7715292.1"/>
    </source>
</evidence>
<gene>
    <name evidence="1" type="ORF">K5L01_11625</name>
</gene>
<protein>
    <submittedName>
        <fullName evidence="1">DUF1415 domain-containing protein</fullName>
    </submittedName>
</protein>
<dbReference type="Pfam" id="PF07209">
    <property type="entry name" value="DUF1415"/>
    <property type="match status" value="1"/>
</dbReference>
<dbReference type="InterPro" id="IPR009858">
    <property type="entry name" value="DUF1415"/>
</dbReference>
<organism evidence="1 2">
    <name type="scientific">Stenotrophomonas mori</name>
    <dbReference type="NCBI Taxonomy" id="2871096"/>
    <lineage>
        <taxon>Bacteria</taxon>
        <taxon>Pseudomonadati</taxon>
        <taxon>Pseudomonadota</taxon>
        <taxon>Gammaproteobacteria</taxon>
        <taxon>Lysobacterales</taxon>
        <taxon>Lysobacteraceae</taxon>
        <taxon>Stenotrophomonas</taxon>
    </lineage>
</organism>
<comment type="caution">
    <text evidence="1">The sequence shown here is derived from an EMBL/GenBank/DDBJ whole genome shotgun (WGS) entry which is preliminary data.</text>
</comment>
<evidence type="ECO:0000313" key="2">
    <source>
        <dbReference type="Proteomes" id="UP001431235"/>
    </source>
</evidence>
<dbReference type="EMBL" id="JAIKTS010000004">
    <property type="protein sequence ID" value="MCL7715292.1"/>
    <property type="molecule type" value="Genomic_DNA"/>
</dbReference>
<proteinExistence type="predicted"/>